<protein>
    <recommendedName>
        <fullName evidence="2">Biogenesis of lysosome-related organelles complex 1 subunit 1</fullName>
    </recommendedName>
</protein>
<comment type="caution">
    <text evidence="4">The sequence shown here is derived from an EMBL/GenBank/DDBJ whole genome shotgun (WGS) entry which is preliminary data.</text>
</comment>
<feature type="compositionally biased region" description="Acidic residues" evidence="3">
    <location>
        <begin position="188"/>
        <end position="201"/>
    </location>
</feature>
<comment type="similarity">
    <text evidence="1">Belongs to the BLOC1S1 family.</text>
</comment>
<feature type="compositionally biased region" description="Low complexity" evidence="3">
    <location>
        <begin position="235"/>
        <end position="248"/>
    </location>
</feature>
<dbReference type="Proteomes" id="UP000226431">
    <property type="component" value="Unassembled WGS sequence"/>
</dbReference>
<feature type="compositionally biased region" description="Low complexity" evidence="3">
    <location>
        <begin position="1"/>
        <end position="38"/>
    </location>
</feature>
<dbReference type="STRING" id="2004952.A0A2C5YX45"/>
<dbReference type="Pfam" id="PF06320">
    <property type="entry name" value="GCN5L1"/>
    <property type="match status" value="1"/>
</dbReference>
<feature type="region of interest" description="Disordered" evidence="3">
    <location>
        <begin position="1"/>
        <end position="61"/>
    </location>
</feature>
<dbReference type="AlphaFoldDB" id="A0A2C5YX45"/>
<evidence type="ECO:0000256" key="1">
    <source>
        <dbReference type="ARBA" id="ARBA00007133"/>
    </source>
</evidence>
<evidence type="ECO:0000313" key="4">
    <source>
        <dbReference type="EMBL" id="PHH71912.1"/>
    </source>
</evidence>
<organism evidence="4 5">
    <name type="scientific">Ophiocordyceps camponoti-rufipedis</name>
    <dbReference type="NCBI Taxonomy" id="2004952"/>
    <lineage>
        <taxon>Eukaryota</taxon>
        <taxon>Fungi</taxon>
        <taxon>Dikarya</taxon>
        <taxon>Ascomycota</taxon>
        <taxon>Pezizomycotina</taxon>
        <taxon>Sordariomycetes</taxon>
        <taxon>Hypocreomycetidae</taxon>
        <taxon>Hypocreales</taxon>
        <taxon>Ophiocordycipitaceae</taxon>
        <taxon>Ophiocordyceps</taxon>
    </lineage>
</organism>
<feature type="compositionally biased region" description="Low complexity" evidence="3">
    <location>
        <begin position="48"/>
        <end position="61"/>
    </location>
</feature>
<sequence length="272" mass="28020">MSSSTSSTGPSPPARLLSAATTTSTKASSLPALLSPPTAALPPPQPTLQPTLPSAETQRQVAEARAAVVASMSNMLDASLQGRAATLHAGAAALARQEGDVARASDGLRREREKLAREADGAAARLKELGNVQNWAEVLERGFLVLEETMRLVEEGDGSECSCSECADDAVKEDGPETAGEAVAVDGFDGDDGGDDDDDDGGFVLDAGRQSIWSDASRSIVDPESSMGSAPAKGSEATSFFSSAESPPGDLDGRMLRDEAMVEASALVQQLL</sequence>
<dbReference type="InterPro" id="IPR009395">
    <property type="entry name" value="BLOC1S1"/>
</dbReference>
<dbReference type="OrthoDB" id="4927839at2759"/>
<feature type="region of interest" description="Disordered" evidence="3">
    <location>
        <begin position="186"/>
        <end position="254"/>
    </location>
</feature>
<proteinExistence type="inferred from homology"/>
<evidence type="ECO:0000313" key="5">
    <source>
        <dbReference type="Proteomes" id="UP000226431"/>
    </source>
</evidence>
<reference evidence="4 5" key="1">
    <citation type="submission" date="2017-06" db="EMBL/GenBank/DDBJ databases">
        <title>Ant-infecting Ophiocordyceps genomes reveal a high diversity of potential behavioral manipulation genes and a possible major role for enterotoxins.</title>
        <authorList>
            <person name="De Bekker C."/>
            <person name="Evans H.C."/>
            <person name="Brachmann A."/>
            <person name="Hughes D.P."/>
        </authorList>
    </citation>
    <scope>NUCLEOTIDE SEQUENCE [LARGE SCALE GENOMIC DNA]</scope>
    <source>
        <strain evidence="4 5">Map16</strain>
    </source>
</reference>
<gene>
    <name evidence="4" type="ORF">CDD80_4903</name>
</gene>
<dbReference type="GO" id="GO:0031083">
    <property type="term" value="C:BLOC-1 complex"/>
    <property type="evidence" value="ECO:0007669"/>
    <property type="project" value="InterPro"/>
</dbReference>
<dbReference type="PANTHER" id="PTHR13073:SF0">
    <property type="entry name" value="BIOGENESIS OF LYSOSOME-RELATED ORGANELLES COMPLEX 1 SUBUNIT 1"/>
    <property type="match status" value="1"/>
</dbReference>
<evidence type="ECO:0000256" key="3">
    <source>
        <dbReference type="SAM" id="MobiDB-lite"/>
    </source>
</evidence>
<keyword evidence="5" id="KW-1185">Reference proteome</keyword>
<accession>A0A2C5YX45</accession>
<dbReference type="PANTHER" id="PTHR13073">
    <property type="entry name" value="BLOC-1 COMPLEX SUBUNIT 1"/>
    <property type="match status" value="1"/>
</dbReference>
<dbReference type="GO" id="GO:0016197">
    <property type="term" value="P:endosomal transport"/>
    <property type="evidence" value="ECO:0007669"/>
    <property type="project" value="TreeGrafter"/>
</dbReference>
<name>A0A2C5YX45_9HYPO</name>
<evidence type="ECO:0000256" key="2">
    <source>
        <dbReference type="ARBA" id="ARBA00019577"/>
    </source>
</evidence>
<dbReference type="EMBL" id="NJES01000465">
    <property type="protein sequence ID" value="PHH71912.1"/>
    <property type="molecule type" value="Genomic_DNA"/>
</dbReference>